<dbReference type="Pfam" id="PF04851">
    <property type="entry name" value="ResIII"/>
    <property type="match status" value="1"/>
</dbReference>
<keyword evidence="3" id="KW-1185">Reference proteome</keyword>
<dbReference type="SMART" id="SM00487">
    <property type="entry name" value="DEXDc"/>
    <property type="match status" value="1"/>
</dbReference>
<reference evidence="2 3" key="1">
    <citation type="journal article" date="2021" name="Int. J. Syst. Evol. Microbiol.">
        <title>Classification of three corynebacterial strains isolated from a small paddock in North Rhine-Westphalia: proposal of &lt;i&gt;Corynebacterium kalinowskii&lt;/i&gt; sp. nov., &lt;i&gt;Corynebacterium comes&lt;/i&gt; sp. nov. and &lt;i&gt;Corynebacterium occultum&lt;/i&gt; sp. nov.</title>
        <authorList>
            <person name="Schaffert L."/>
            <person name="Ruwe M."/>
            <person name="Milse J."/>
            <person name="Hanuschka K."/>
            <person name="Ortseifen V."/>
            <person name="Droste J."/>
            <person name="Brandt D."/>
            <person name="Schl L."/>
            <person name="Kutter Y."/>
            <person name="Vinke S."/>
            <person name="Vieh P."/>
            <person name="Jacob L."/>
            <person name="L N.C."/>
            <person name="Schulte-Berndt E."/>
            <person name="Hain C."/>
            <person name="Linder M."/>
            <person name="Schmidt P."/>
            <person name="Wollenschl L."/>
            <person name="Luttermann T."/>
            <person name="Thieme E."/>
            <person name="Hassa J."/>
            <person name="Haak M."/>
            <person name="Wittchen M."/>
            <person name="Mentz A."/>
            <person name="Persicke M."/>
            <person name="Busche T."/>
            <person name="R C."/>
        </authorList>
    </citation>
    <scope>NUCLEOTIDE SEQUENCE [LARGE SCALE GENOMIC DNA]</scope>
    <source>
        <strain evidence="2 3">2019</strain>
    </source>
</reference>
<evidence type="ECO:0000259" key="1">
    <source>
        <dbReference type="SMART" id="SM00487"/>
    </source>
</evidence>
<sequence>MSRPNIETYREITPLIYSWTTPDIPKYGGWEKIGYTEQSSADKRIAEQASQLSVTQHKQWSRRAFFTSEAGGHFTDHDFHQYLRQQGVKRELTPKRTEWHRFTGTPQTSLQYFNDFAGQDFTRLKTTGEDDYQLRPEQEAAVKQALEAFEAGETEVLWNAKPRFGKTLTTYDLMRRLDVRRALIVTNRPAIANSWYDDFARFIGHQTTFKFVSESPSLASRAPMSRQHWLNLVLQDSADDPRLIEFVSLQDLKGSQYFGGAYNKLHHVSTEEWDILVIDEAHEGVDTTKTDIAFDQITRSHTLHLSGTPFRALASGKFTPDQIYNWTYTDEREALETWDNDSEDNPYYTLPKLNMFTYQVSRMISDKLAVGMALDEDEENIDYAFDLNAFFATKNNGFFEHEADIQKFLDCLATNEKYPFSTPELRDEIRHSFWLLDRVTSVKALERMLKKHEVFKDYTIVLAAGDGRSADADIALVGKSLDRVRDAIAEAEKSGGKTITLSVGQLTTGVTVPEWTAVIMLSNLTSPAQYMQAAFRAQNPCTFERGGQVMQKQNAYIFDFAPERTLTIYDAFANNLNPNPSGSTAVRQDNIRTLLNFFPVIGEDSEGRMVELDAAQVLTFPQVFKAREVVRRGFLSNLLFDNVAGIFRYSEHYREILEKLPKAKAGKLKSGEAIELPEPVPTVDRDGNAQVDPETVINPKVAGLGKPFWGVEEIEPIHQDTPRNKVASEVAKLVTDKLRPIRDKLKAEYGLTNTQITRDEKATEDKVRATVERTLTERAIAQKHIESELAEAATQAEAKKIEERRIEQEQDFQKDLLAVVTSLTDEVATEVVTREETKKEQSRADETMDDARAHLRGFARTIPMFLMAYGDRDMRLSNFDDYTPDDVFEEIAGISEEEFRMLRDGQKVTEEDGSVATIPGLFDEAVFDRSVQEFLDKKEELADYFDESLTEDIFAYIPQQKTSLVFTPQKVVTMMVDELEAQNPGIFADPDKTFADLFSTAGLFLMELVRRLDTGLAGVFPEQDERLRHILTTQIFEMSHNEILHQITIEAVSGGVEKRKRWIEESGHFTVCNLAHMEPEERQKAVDNLLSGRN</sequence>
<evidence type="ECO:0000313" key="2">
    <source>
        <dbReference type="EMBL" id="QGU04490.1"/>
    </source>
</evidence>
<name>A0A6B8W3S6_9CORY</name>
<proteinExistence type="predicted"/>
<evidence type="ECO:0000313" key="3">
    <source>
        <dbReference type="Proteomes" id="UP000425178"/>
    </source>
</evidence>
<dbReference type="AlphaFoldDB" id="A0A6B8W3S6"/>
<gene>
    <name evidence="2" type="ORF">CETAM_06120</name>
</gene>
<dbReference type="GO" id="GO:0016787">
    <property type="term" value="F:hydrolase activity"/>
    <property type="evidence" value="ECO:0007669"/>
    <property type="project" value="InterPro"/>
</dbReference>
<feature type="domain" description="Helicase ATP-binding" evidence="1">
    <location>
        <begin position="130"/>
        <end position="338"/>
    </location>
</feature>
<dbReference type="Gene3D" id="3.40.50.300">
    <property type="entry name" value="P-loop containing nucleotide triphosphate hydrolases"/>
    <property type="match status" value="2"/>
</dbReference>
<dbReference type="Proteomes" id="UP000425178">
    <property type="component" value="Chromosome"/>
</dbReference>
<dbReference type="KEGG" id="ccoe:CETAM_06120"/>
<dbReference type="SUPFAM" id="SSF52540">
    <property type="entry name" value="P-loop containing nucleoside triphosphate hydrolases"/>
    <property type="match status" value="2"/>
</dbReference>
<dbReference type="GO" id="GO:0003677">
    <property type="term" value="F:DNA binding"/>
    <property type="evidence" value="ECO:0007669"/>
    <property type="project" value="InterPro"/>
</dbReference>
<accession>A0A6B8W3S6</accession>
<dbReference type="InterPro" id="IPR006935">
    <property type="entry name" value="Helicase/UvrB_N"/>
</dbReference>
<dbReference type="InterPro" id="IPR027417">
    <property type="entry name" value="P-loop_NTPase"/>
</dbReference>
<dbReference type="EMBL" id="CP046453">
    <property type="protein sequence ID" value="QGU04490.1"/>
    <property type="molecule type" value="Genomic_DNA"/>
</dbReference>
<dbReference type="GO" id="GO:0005524">
    <property type="term" value="F:ATP binding"/>
    <property type="evidence" value="ECO:0007669"/>
    <property type="project" value="InterPro"/>
</dbReference>
<organism evidence="2 3">
    <name type="scientific">Corynebacterium comes</name>
    <dbReference type="NCBI Taxonomy" id="2675218"/>
    <lineage>
        <taxon>Bacteria</taxon>
        <taxon>Bacillati</taxon>
        <taxon>Actinomycetota</taxon>
        <taxon>Actinomycetes</taxon>
        <taxon>Mycobacteriales</taxon>
        <taxon>Corynebacteriaceae</taxon>
        <taxon>Corynebacterium</taxon>
    </lineage>
</organism>
<protein>
    <submittedName>
        <fullName evidence="2">Type III restriction enzyme, res subunit</fullName>
    </submittedName>
</protein>
<dbReference type="RefSeq" id="WP_156227937.1">
    <property type="nucleotide sequence ID" value="NZ_CP046453.1"/>
</dbReference>
<dbReference type="InterPro" id="IPR014001">
    <property type="entry name" value="Helicase_ATP-bd"/>
</dbReference>